<evidence type="ECO:0000256" key="1">
    <source>
        <dbReference type="SAM" id="SignalP"/>
    </source>
</evidence>
<name>A0AAJ7BJR3_CEPCN</name>
<evidence type="ECO:0000313" key="2">
    <source>
        <dbReference type="Proteomes" id="UP000694920"/>
    </source>
</evidence>
<proteinExistence type="predicted"/>
<organism evidence="2 3">
    <name type="scientific">Cephus cinctus</name>
    <name type="common">Wheat stem sawfly</name>
    <dbReference type="NCBI Taxonomy" id="211228"/>
    <lineage>
        <taxon>Eukaryota</taxon>
        <taxon>Metazoa</taxon>
        <taxon>Ecdysozoa</taxon>
        <taxon>Arthropoda</taxon>
        <taxon>Hexapoda</taxon>
        <taxon>Insecta</taxon>
        <taxon>Pterygota</taxon>
        <taxon>Neoptera</taxon>
        <taxon>Endopterygota</taxon>
        <taxon>Hymenoptera</taxon>
        <taxon>Cephoidea</taxon>
        <taxon>Cephidae</taxon>
        <taxon>Cephus</taxon>
    </lineage>
</organism>
<evidence type="ECO:0000313" key="3">
    <source>
        <dbReference type="RefSeq" id="XP_015587795.1"/>
    </source>
</evidence>
<keyword evidence="2" id="KW-1185">Reference proteome</keyword>
<gene>
    <name evidence="3" type="primary">LOC107264251</name>
</gene>
<dbReference type="RefSeq" id="XP_015587795.1">
    <property type="nucleotide sequence ID" value="XM_015732309.2"/>
</dbReference>
<dbReference type="KEGG" id="ccin:107264251"/>
<feature type="signal peptide" evidence="1">
    <location>
        <begin position="1"/>
        <end position="20"/>
    </location>
</feature>
<accession>A0AAJ7BJR3</accession>
<dbReference type="GeneID" id="107264251"/>
<protein>
    <submittedName>
        <fullName evidence="3">Uncharacterized protein LOC107264251</fullName>
    </submittedName>
</protein>
<dbReference type="Proteomes" id="UP000694920">
    <property type="component" value="Unplaced"/>
</dbReference>
<keyword evidence="1" id="KW-0732">Signal</keyword>
<feature type="chain" id="PRO_5042599824" evidence="1">
    <location>
        <begin position="21"/>
        <end position="134"/>
    </location>
</feature>
<dbReference type="AlphaFoldDB" id="A0AAJ7BJR3"/>
<sequence>MDQALKNFVLLCSLLPLTLGGDVPVGGCSCAVLDVESLDPIIEQTLQYNITCDQEGAEKCQQLCMALAQGAKEKAPAMICEKLNKHVDNLKVAVYTKSCDATSWMFTGLKSPEPICCHNGKPAVCNSMLSIIEE</sequence>
<reference evidence="3" key="1">
    <citation type="submission" date="2025-08" db="UniProtKB">
        <authorList>
            <consortium name="RefSeq"/>
        </authorList>
    </citation>
    <scope>IDENTIFICATION</scope>
</reference>